<dbReference type="PANTHER" id="PTHR15000">
    <property type="entry name" value="ERYTHROID DIFFERENTIATION-RELATED FACTOR 1"/>
    <property type="match status" value="1"/>
</dbReference>
<feature type="compositionally biased region" description="Basic and acidic residues" evidence="1">
    <location>
        <begin position="455"/>
        <end position="472"/>
    </location>
</feature>
<gene>
    <name evidence="3" type="ORF">ElyMa_004624500</name>
</gene>
<feature type="region of interest" description="Disordered" evidence="1">
    <location>
        <begin position="579"/>
        <end position="602"/>
    </location>
</feature>
<dbReference type="EMBL" id="BMAT01009277">
    <property type="protein sequence ID" value="GFS03137.1"/>
    <property type="molecule type" value="Genomic_DNA"/>
</dbReference>
<evidence type="ECO:0000256" key="1">
    <source>
        <dbReference type="SAM" id="MobiDB-lite"/>
    </source>
</evidence>
<dbReference type="Pfam" id="PF23788">
    <property type="entry name" value="EDRF1_N"/>
    <property type="match status" value="2"/>
</dbReference>
<dbReference type="Proteomes" id="UP000762676">
    <property type="component" value="Unassembled WGS sequence"/>
</dbReference>
<dbReference type="GO" id="GO:0045893">
    <property type="term" value="P:positive regulation of DNA-templated transcription"/>
    <property type="evidence" value="ECO:0007669"/>
    <property type="project" value="TreeGrafter"/>
</dbReference>
<dbReference type="InterPro" id="IPR036397">
    <property type="entry name" value="RNaseH_sf"/>
</dbReference>
<evidence type="ECO:0000313" key="3">
    <source>
        <dbReference type="EMBL" id="GFS03137.1"/>
    </source>
</evidence>
<dbReference type="AlphaFoldDB" id="A0AAV4HYW3"/>
<reference evidence="3 4" key="1">
    <citation type="journal article" date="2021" name="Elife">
        <title>Chloroplast acquisition without the gene transfer in kleptoplastic sea slugs, Plakobranchus ocellatus.</title>
        <authorList>
            <person name="Maeda T."/>
            <person name="Takahashi S."/>
            <person name="Yoshida T."/>
            <person name="Shimamura S."/>
            <person name="Takaki Y."/>
            <person name="Nagai Y."/>
            <person name="Toyoda A."/>
            <person name="Suzuki Y."/>
            <person name="Arimoto A."/>
            <person name="Ishii H."/>
            <person name="Satoh N."/>
            <person name="Nishiyama T."/>
            <person name="Hasebe M."/>
            <person name="Maruyama T."/>
            <person name="Minagawa J."/>
            <person name="Obokata J."/>
            <person name="Shigenobu S."/>
        </authorList>
    </citation>
    <scope>NUCLEOTIDE SEQUENCE [LARGE SCALE GENOMIC DNA]</scope>
</reference>
<protein>
    <submittedName>
        <fullName evidence="3">Erythroid differentiation-related factor 1-like</fullName>
    </submittedName>
</protein>
<feature type="domain" description="EDRF1 N-terminal" evidence="2">
    <location>
        <begin position="10"/>
        <end position="150"/>
    </location>
</feature>
<dbReference type="GO" id="GO:0003676">
    <property type="term" value="F:nucleic acid binding"/>
    <property type="evidence" value="ECO:0007669"/>
    <property type="project" value="InterPro"/>
</dbReference>
<evidence type="ECO:0000313" key="4">
    <source>
        <dbReference type="Proteomes" id="UP000762676"/>
    </source>
</evidence>
<keyword evidence="4" id="KW-1185">Reference proteome</keyword>
<feature type="compositionally biased region" description="Polar residues" evidence="1">
    <location>
        <begin position="642"/>
        <end position="664"/>
    </location>
</feature>
<name>A0AAV4HYW3_9GAST</name>
<evidence type="ECO:0000259" key="2">
    <source>
        <dbReference type="Pfam" id="PF23788"/>
    </source>
</evidence>
<accession>A0AAV4HYW3</accession>
<dbReference type="PANTHER" id="PTHR15000:SF1">
    <property type="entry name" value="ERYTHROID DIFFERENTIATION-RELATED FACTOR 1"/>
    <property type="match status" value="1"/>
</dbReference>
<feature type="region of interest" description="Disordered" evidence="1">
    <location>
        <begin position="439"/>
        <end position="489"/>
    </location>
</feature>
<feature type="compositionally biased region" description="Acidic residues" evidence="1">
    <location>
        <begin position="445"/>
        <end position="454"/>
    </location>
</feature>
<dbReference type="InterPro" id="IPR056582">
    <property type="entry name" value="EDRF1_N"/>
</dbReference>
<comment type="caution">
    <text evidence="3">The sequence shown here is derived from an EMBL/GenBank/DDBJ whole genome shotgun (WGS) entry which is preliminary data.</text>
</comment>
<proteinExistence type="predicted"/>
<dbReference type="Gene3D" id="3.30.420.10">
    <property type="entry name" value="Ribonuclease H-like superfamily/Ribonuclease H"/>
    <property type="match status" value="1"/>
</dbReference>
<feature type="region of interest" description="Disordered" evidence="1">
    <location>
        <begin position="633"/>
        <end position="664"/>
    </location>
</feature>
<sequence length="1254" mass="142645">MADLNPTSDIKSTAVVKYSSVKWPLQFSTIRLNTDLNHPPTDQTRSRVYFDRSMPTASNFSKFLSINMAHSYQDLVGQVDVISSSKSIKALLKMPFSSSPHISIMVHRLGKTLLLEEFDVFKHIIRKQAEEWSWLRNYFYDVIAKEEKEKQSPKFLDGGPANRESILNDMYMNLIRHSFAASENGEACTAVATPETSGPLKSFEQSPAQDLKGFHHQTLWKFQDISMLIDSDLPIFGGGSSRRPCISLRLRDSRKPPISILTGLDYWLDNLMSNVPEVAMCYHINGFVQKYEVIKTEDIPNLENSSFDPNEVLDIAQNIMSFIKCNAAKQGHTYWFYKSENDEMVKLYDLTDLCKDKKEAEENPFTVPVGLLCHRVAGNLRTSGQRRNADSKAMFENCLRLLDDTKYCQECADAHFHLSDMWVPDKSINDVWHEKRRISDPPSDLYDEDATESDDSSKEDQQPDIPNKHAESEPIIIKSDTVESSNEKEVRNSVAFKELVVRGMVRKKAWQTVQASPIAGTTDERCRKALSHIRKGLNCIDKDMMREKSEGDLVKQESPNPAEAIPLPYAPLNVNTKDRHQKEKETWSEEQELQMNSPWKAIPLPYKSKDEANVSESNSKASVHVNPGIEETARAENKSENKSSPSGCTLPGQTKTSTANKGQETSWHGQTKFWLLRKASITYFVLAKEFFEIKKYGHTLRHVRYAMHCFEALEHLDANLFKEMKDGELYMMLLYLAAQARACLYPNLCAARHDFEELGEEEAAILHSAQAVLATPKMSWIYEWSPNLQTNFKTAFHLYEKVTLLPAVAKKSKLFQATLKKDFAACVMNLGVIQMDICKDKILKNKERLEAAEPFIDKAMNSFKRAMKLFDAVGEKNTSNHNCSNIAYMHTLAAAAIHNHLPADVILSAEEKEHLMKSIGWLQKQAKGYKGQGMDQHRARAYQNICSQYYEMAKQYFVKDSDSITDEDVINMKDYLQKSLKHCCLDSQEPFLKKNRTIAANANLSLAKVCEMEWHKSNNITRRKHLKQKSVDYYQKSIEIYKQLKWPRCEMCAVISWISGVLQEAERGSVAPSAKKKLYRYSLCLACDLAQALDTLVSGQADEGDESPLFKTDEKTIVAFVDSLNKSYSSIFRLGISNEQLKNLYQCSLALTVLNGRVDLVVSASMLPICCSTLDCLRDAIRQRPGLLRRNLVLQQVNTAPHSAKLTQQWLQHYGWDILPHPAHSPYCALSDFYSSGPLKLKTCIDLHGDYVEK</sequence>
<organism evidence="3 4">
    <name type="scientific">Elysia marginata</name>
    <dbReference type="NCBI Taxonomy" id="1093978"/>
    <lineage>
        <taxon>Eukaryota</taxon>
        <taxon>Metazoa</taxon>
        <taxon>Spiralia</taxon>
        <taxon>Lophotrochozoa</taxon>
        <taxon>Mollusca</taxon>
        <taxon>Gastropoda</taxon>
        <taxon>Heterobranchia</taxon>
        <taxon>Euthyneura</taxon>
        <taxon>Panpulmonata</taxon>
        <taxon>Sacoglossa</taxon>
        <taxon>Placobranchoidea</taxon>
        <taxon>Plakobranchidae</taxon>
        <taxon>Elysia</taxon>
    </lineage>
</organism>
<feature type="domain" description="EDRF1 N-terminal" evidence="2">
    <location>
        <begin position="208"/>
        <end position="457"/>
    </location>
</feature>